<organism evidence="1">
    <name type="scientific">Arundo donax</name>
    <name type="common">Giant reed</name>
    <name type="synonym">Donax arundinaceus</name>
    <dbReference type="NCBI Taxonomy" id="35708"/>
    <lineage>
        <taxon>Eukaryota</taxon>
        <taxon>Viridiplantae</taxon>
        <taxon>Streptophyta</taxon>
        <taxon>Embryophyta</taxon>
        <taxon>Tracheophyta</taxon>
        <taxon>Spermatophyta</taxon>
        <taxon>Magnoliopsida</taxon>
        <taxon>Liliopsida</taxon>
        <taxon>Poales</taxon>
        <taxon>Poaceae</taxon>
        <taxon>PACMAD clade</taxon>
        <taxon>Arundinoideae</taxon>
        <taxon>Arundineae</taxon>
        <taxon>Arundo</taxon>
    </lineage>
</organism>
<name>A0A0A8ZK57_ARUDO</name>
<reference evidence="1" key="1">
    <citation type="submission" date="2014-09" db="EMBL/GenBank/DDBJ databases">
        <authorList>
            <person name="Magalhaes I.L.F."/>
            <person name="Oliveira U."/>
            <person name="Santos F.R."/>
            <person name="Vidigal T.H.D.A."/>
            <person name="Brescovit A.D."/>
            <person name="Santos A.J."/>
        </authorList>
    </citation>
    <scope>NUCLEOTIDE SEQUENCE</scope>
    <source>
        <tissue evidence="1">Shoot tissue taken approximately 20 cm above the soil surface</tissue>
    </source>
</reference>
<protein>
    <submittedName>
        <fullName evidence="1">Uncharacterized protein</fullName>
    </submittedName>
</protein>
<evidence type="ECO:0000313" key="1">
    <source>
        <dbReference type="EMBL" id="JAD39181.1"/>
    </source>
</evidence>
<proteinExistence type="predicted"/>
<dbReference type="AlphaFoldDB" id="A0A0A8ZK57"/>
<dbReference type="PANTHER" id="PTHR47851:SF1">
    <property type="entry name" value="OS06G0588700 PROTEIN"/>
    <property type="match status" value="1"/>
</dbReference>
<dbReference type="EMBL" id="GBRH01258714">
    <property type="protein sequence ID" value="JAD39181.1"/>
    <property type="molecule type" value="Transcribed_RNA"/>
</dbReference>
<reference evidence="1" key="2">
    <citation type="journal article" date="2015" name="Data Brief">
        <title>Shoot transcriptome of the giant reed, Arundo donax.</title>
        <authorList>
            <person name="Barrero R.A."/>
            <person name="Guerrero F.D."/>
            <person name="Moolhuijzen P."/>
            <person name="Goolsby J.A."/>
            <person name="Tidwell J."/>
            <person name="Bellgard S.E."/>
            <person name="Bellgard M.I."/>
        </authorList>
    </citation>
    <scope>NUCLEOTIDE SEQUENCE</scope>
    <source>
        <tissue evidence="1">Shoot tissue taken approximately 20 cm above the soil surface</tissue>
    </source>
</reference>
<sequence>MEHVLACGADYGSDEHYIASDLFVRKDQREMFMTMPTPEIRFNWLKRKYNDKFRN</sequence>
<accession>A0A0A8ZK57</accession>
<dbReference type="PANTHER" id="PTHR47851">
    <property type="entry name" value="OS06G0588700 PROTEIN-RELATED"/>
    <property type="match status" value="1"/>
</dbReference>